<keyword evidence="5 8" id="KW-0479">Metal-binding</keyword>
<dbReference type="EMBL" id="JABEYC010000533">
    <property type="protein sequence ID" value="KAF4976465.1"/>
    <property type="molecule type" value="Genomic_DNA"/>
</dbReference>
<evidence type="ECO:0000256" key="2">
    <source>
        <dbReference type="ARBA" id="ARBA00004389"/>
    </source>
</evidence>
<dbReference type="GO" id="GO:0005789">
    <property type="term" value="C:endoplasmic reticulum membrane"/>
    <property type="evidence" value="ECO:0007669"/>
    <property type="project" value="UniProtKB-SubCell"/>
</dbReference>
<evidence type="ECO:0000313" key="10">
    <source>
        <dbReference type="Proteomes" id="UP000635477"/>
    </source>
</evidence>
<dbReference type="PANTHER" id="PTHR24306:SF7">
    <property type="entry name" value="AHBB"/>
    <property type="match status" value="1"/>
</dbReference>
<comment type="cofactor">
    <cofactor evidence="1 8">
        <name>heme</name>
        <dbReference type="ChEBI" id="CHEBI:30413"/>
    </cofactor>
</comment>
<dbReference type="PRINTS" id="PR00465">
    <property type="entry name" value="EP450IV"/>
</dbReference>
<dbReference type="Gene3D" id="1.10.630.10">
    <property type="entry name" value="Cytochrome P450"/>
    <property type="match status" value="1"/>
</dbReference>
<keyword evidence="6 8" id="KW-0408">Iron</keyword>
<evidence type="ECO:0000256" key="6">
    <source>
        <dbReference type="ARBA" id="ARBA00023004"/>
    </source>
</evidence>
<dbReference type="OrthoDB" id="3366823at2759"/>
<sequence length="569" mass="64123">MDGLEAFRKRLDESLIPQLQQSPLLAVFFTVLVLFITTRILSGGSSSQNGSKSPPLAPYWVPYFGHAPRLFLNPSYALTRLRDRYTQGLFSIRLFGTIHSFIFQPSLAASLLSRPSSVADEQHAVRRLMVTNFGLSKKDLGTYDKAASEVYEVTKQHLSGSHLDAISKVLIRNLDDTSADLVSFNSYPVDQMDWERLATADVLETETKESIMDVGFIELVKNFVASSAVSSVFGSDFAENFPDIWPHLWIFDEGFLALAMGTPIWVPSPNAQRARIALGRLLAFMREYHEEMEKFMSDEEPGARWQDFASVSPLVRSRAQVFRKHGLPVDVRAAFDVALLWSVTCSSASLISWSLFELYQDPILLDQIRQEIAPFVKIEQPNHGFGAAVWVPPEIEKLDLDALLTKCPTLQATYLETMRVYGGGWSVRHLKEDVVLKDGKESSYVLRKGTFAHVALGLHHSDPRSFTDARVWQAGRYLEDVADEKGHKSKRLDSWTIKAPDGTLTMCDESAFALRKVLLYISVLISLYDVEPVASTKWPNPTVVKGVATSRPWRSFRLWIKRRKVTQAK</sequence>
<dbReference type="GO" id="GO:0016705">
    <property type="term" value="F:oxidoreductase activity, acting on paired donors, with incorporation or reduction of molecular oxygen"/>
    <property type="evidence" value="ECO:0007669"/>
    <property type="project" value="InterPro"/>
</dbReference>
<comment type="subcellular location">
    <subcellularLocation>
        <location evidence="2">Endoplasmic reticulum membrane</location>
        <topology evidence="2">Single-pass membrane protein</topology>
    </subcellularLocation>
</comment>
<dbReference type="GO" id="GO:0020037">
    <property type="term" value="F:heme binding"/>
    <property type="evidence" value="ECO:0007669"/>
    <property type="project" value="InterPro"/>
</dbReference>
<keyword evidence="4" id="KW-0443">Lipid metabolism</keyword>
<evidence type="ECO:0008006" key="11">
    <source>
        <dbReference type="Google" id="ProtNLM"/>
    </source>
</evidence>
<reference evidence="9" key="1">
    <citation type="journal article" date="2020" name="BMC Genomics">
        <title>Correction to: Identification and distribution of gene clusters required for synthesis of sphingolipid metabolism inhibitors in diverse species of the filamentous fungus Fusarium.</title>
        <authorList>
            <person name="Kim H.S."/>
            <person name="Lohmar J.M."/>
            <person name="Busman M."/>
            <person name="Brown D.W."/>
            <person name="Naumann T.A."/>
            <person name="Divon H.H."/>
            <person name="Lysoe E."/>
            <person name="Uhlig S."/>
            <person name="Proctor R.H."/>
        </authorList>
    </citation>
    <scope>NUCLEOTIDE SEQUENCE</scope>
    <source>
        <strain evidence="9">NRRL 22465</strain>
    </source>
</reference>
<organism evidence="9 10">
    <name type="scientific">Fusarium zealandicum</name>
    <dbReference type="NCBI Taxonomy" id="1053134"/>
    <lineage>
        <taxon>Eukaryota</taxon>
        <taxon>Fungi</taxon>
        <taxon>Dikarya</taxon>
        <taxon>Ascomycota</taxon>
        <taxon>Pezizomycotina</taxon>
        <taxon>Sordariomycetes</taxon>
        <taxon>Hypocreomycetidae</taxon>
        <taxon>Hypocreales</taxon>
        <taxon>Nectriaceae</taxon>
        <taxon>Fusarium</taxon>
        <taxon>Fusarium staphyleae species complex</taxon>
    </lineage>
</organism>
<dbReference type="Pfam" id="PF00067">
    <property type="entry name" value="p450"/>
    <property type="match status" value="1"/>
</dbReference>
<dbReference type="GO" id="GO:0004497">
    <property type="term" value="F:monooxygenase activity"/>
    <property type="evidence" value="ECO:0007669"/>
    <property type="project" value="UniProtKB-KW"/>
</dbReference>
<dbReference type="CDD" id="cd11040">
    <property type="entry name" value="CYP7_CYP8-like"/>
    <property type="match status" value="1"/>
</dbReference>
<reference evidence="9" key="2">
    <citation type="submission" date="2020-05" db="EMBL/GenBank/DDBJ databases">
        <authorList>
            <person name="Kim H.-S."/>
            <person name="Proctor R.H."/>
            <person name="Brown D.W."/>
        </authorList>
    </citation>
    <scope>NUCLEOTIDE SEQUENCE</scope>
    <source>
        <strain evidence="9">NRRL 22465</strain>
    </source>
</reference>
<feature type="binding site" description="axial binding residue" evidence="8">
    <location>
        <position position="507"/>
    </location>
    <ligand>
        <name>heme</name>
        <dbReference type="ChEBI" id="CHEBI:30413"/>
    </ligand>
    <ligandPart>
        <name>Fe</name>
        <dbReference type="ChEBI" id="CHEBI:18248"/>
    </ligandPart>
</feature>
<keyword evidence="7" id="KW-0560">Oxidoreductase</keyword>
<name>A0A8H4UHM0_9HYPO</name>
<comment type="caution">
    <text evidence="9">The sequence shown here is derived from an EMBL/GenBank/DDBJ whole genome shotgun (WGS) entry which is preliminary data.</text>
</comment>
<keyword evidence="8" id="KW-0349">Heme</keyword>
<accession>A0A8H4UHM0</accession>
<dbReference type="InterPro" id="IPR036396">
    <property type="entry name" value="Cyt_P450_sf"/>
</dbReference>
<dbReference type="Proteomes" id="UP000635477">
    <property type="component" value="Unassembled WGS sequence"/>
</dbReference>
<protein>
    <recommendedName>
        <fullName evidence="11">Cytochrome P450</fullName>
    </recommendedName>
</protein>
<evidence type="ECO:0000256" key="1">
    <source>
        <dbReference type="ARBA" id="ARBA00001971"/>
    </source>
</evidence>
<dbReference type="SUPFAM" id="SSF48264">
    <property type="entry name" value="Cytochrome P450"/>
    <property type="match status" value="1"/>
</dbReference>
<keyword evidence="4" id="KW-0444">Lipid biosynthesis</keyword>
<evidence type="ECO:0000256" key="3">
    <source>
        <dbReference type="ARBA" id="ARBA00010617"/>
    </source>
</evidence>
<evidence type="ECO:0000256" key="4">
    <source>
        <dbReference type="ARBA" id="ARBA00022516"/>
    </source>
</evidence>
<evidence type="ECO:0000256" key="8">
    <source>
        <dbReference type="PIRSR" id="PIRSR602403-1"/>
    </source>
</evidence>
<keyword evidence="10" id="KW-1185">Reference proteome</keyword>
<dbReference type="AlphaFoldDB" id="A0A8H4UHM0"/>
<dbReference type="InterPro" id="IPR001128">
    <property type="entry name" value="Cyt_P450"/>
</dbReference>
<dbReference type="GO" id="GO:0005506">
    <property type="term" value="F:iron ion binding"/>
    <property type="evidence" value="ECO:0007669"/>
    <property type="project" value="InterPro"/>
</dbReference>
<comment type="similarity">
    <text evidence="3">Belongs to the cytochrome P450 family.</text>
</comment>
<evidence type="ECO:0000313" key="9">
    <source>
        <dbReference type="EMBL" id="KAF4976465.1"/>
    </source>
</evidence>
<gene>
    <name evidence="9" type="ORF">FZEAL_6865</name>
</gene>
<evidence type="ECO:0000256" key="7">
    <source>
        <dbReference type="ARBA" id="ARBA00023033"/>
    </source>
</evidence>
<dbReference type="InterPro" id="IPR002403">
    <property type="entry name" value="Cyt_P450_E_grp-IV"/>
</dbReference>
<keyword evidence="7" id="KW-0503">Monooxygenase</keyword>
<dbReference type="PANTHER" id="PTHR24306">
    <property type="match status" value="1"/>
</dbReference>
<proteinExistence type="inferred from homology"/>
<evidence type="ECO:0000256" key="5">
    <source>
        <dbReference type="ARBA" id="ARBA00022723"/>
    </source>
</evidence>